<evidence type="ECO:0000256" key="1">
    <source>
        <dbReference type="SAM" id="MobiDB-lite"/>
    </source>
</evidence>
<gene>
    <name evidence="3" type="ORF">ACFFV7_23165</name>
</gene>
<dbReference type="PROSITE" id="PS51318">
    <property type="entry name" value="TAT"/>
    <property type="match status" value="1"/>
</dbReference>
<accession>A0ABV5II97</accession>
<name>A0ABV5II97_9ACTN</name>
<dbReference type="RefSeq" id="WP_189648919.1">
    <property type="nucleotide sequence ID" value="NZ_BMRC01000008.1"/>
</dbReference>
<evidence type="ECO:0000313" key="3">
    <source>
        <dbReference type="EMBL" id="MFB9204112.1"/>
    </source>
</evidence>
<keyword evidence="2" id="KW-0732">Signal</keyword>
<evidence type="ECO:0000256" key="2">
    <source>
        <dbReference type="SAM" id="SignalP"/>
    </source>
</evidence>
<protein>
    <submittedName>
        <fullName evidence="3">Uncharacterized protein</fullName>
    </submittedName>
</protein>
<proteinExistence type="predicted"/>
<feature type="chain" id="PRO_5045965493" evidence="2">
    <location>
        <begin position="33"/>
        <end position="114"/>
    </location>
</feature>
<dbReference type="InterPro" id="IPR006311">
    <property type="entry name" value="TAT_signal"/>
</dbReference>
<dbReference type="EMBL" id="JBHMEI010000016">
    <property type="protein sequence ID" value="MFB9204112.1"/>
    <property type="molecule type" value="Genomic_DNA"/>
</dbReference>
<evidence type="ECO:0000313" key="4">
    <source>
        <dbReference type="Proteomes" id="UP001589647"/>
    </source>
</evidence>
<feature type="compositionally biased region" description="Pro residues" evidence="1">
    <location>
        <begin position="99"/>
        <end position="114"/>
    </location>
</feature>
<keyword evidence="4" id="KW-1185">Reference proteome</keyword>
<sequence length="114" mass="11245">MNGSTIRRLALAALVFATAAGAGGAAASNATAAPDDGGKAFTDCMRAHDLPDFPEVTVSESGLINLSIDGERVDVLSQKYGAAVKACEPLLPAGTTFPAGPPAPAAPSAPARPA</sequence>
<organism evidence="3 4">
    <name type="scientific">Nonomuraea spiralis</name>
    <dbReference type="NCBI Taxonomy" id="46182"/>
    <lineage>
        <taxon>Bacteria</taxon>
        <taxon>Bacillati</taxon>
        <taxon>Actinomycetota</taxon>
        <taxon>Actinomycetes</taxon>
        <taxon>Streptosporangiales</taxon>
        <taxon>Streptosporangiaceae</taxon>
        <taxon>Nonomuraea</taxon>
    </lineage>
</organism>
<reference evidence="3 4" key="1">
    <citation type="submission" date="2024-09" db="EMBL/GenBank/DDBJ databases">
        <authorList>
            <person name="Sun Q."/>
            <person name="Mori K."/>
        </authorList>
    </citation>
    <scope>NUCLEOTIDE SEQUENCE [LARGE SCALE GENOMIC DNA]</scope>
    <source>
        <strain evidence="3 4">CCM 3426</strain>
    </source>
</reference>
<feature type="signal peptide" evidence="2">
    <location>
        <begin position="1"/>
        <end position="32"/>
    </location>
</feature>
<comment type="caution">
    <text evidence="3">The sequence shown here is derived from an EMBL/GenBank/DDBJ whole genome shotgun (WGS) entry which is preliminary data.</text>
</comment>
<feature type="region of interest" description="Disordered" evidence="1">
    <location>
        <begin position="93"/>
        <end position="114"/>
    </location>
</feature>
<dbReference type="Proteomes" id="UP001589647">
    <property type="component" value="Unassembled WGS sequence"/>
</dbReference>